<gene>
    <name evidence="2" type="ORF">SFRICE_008515</name>
</gene>
<evidence type="ECO:0000313" key="2">
    <source>
        <dbReference type="EMBL" id="SOQ34169.1"/>
    </source>
</evidence>
<accession>A0A2H1V023</accession>
<feature type="chain" id="PRO_5013581163" evidence="1">
    <location>
        <begin position="19"/>
        <end position="116"/>
    </location>
</feature>
<evidence type="ECO:0000256" key="1">
    <source>
        <dbReference type="SAM" id="SignalP"/>
    </source>
</evidence>
<organism evidence="2">
    <name type="scientific">Spodoptera frugiperda</name>
    <name type="common">Fall armyworm</name>
    <dbReference type="NCBI Taxonomy" id="7108"/>
    <lineage>
        <taxon>Eukaryota</taxon>
        <taxon>Metazoa</taxon>
        <taxon>Ecdysozoa</taxon>
        <taxon>Arthropoda</taxon>
        <taxon>Hexapoda</taxon>
        <taxon>Insecta</taxon>
        <taxon>Pterygota</taxon>
        <taxon>Neoptera</taxon>
        <taxon>Endopterygota</taxon>
        <taxon>Lepidoptera</taxon>
        <taxon>Glossata</taxon>
        <taxon>Ditrysia</taxon>
        <taxon>Noctuoidea</taxon>
        <taxon>Noctuidae</taxon>
        <taxon>Amphipyrinae</taxon>
        <taxon>Spodoptera</taxon>
    </lineage>
</organism>
<sequence>MAKILFIICVAIATVVLAIEEKKYNCDYQFGDPSWNFTKEYYNVIHTVRRGSKHAETILPLDEGYMISYVCVTIPGVDKTTTKVAFSSLYHKVSVDLADNAPKNIVYNVVAKRHGY</sequence>
<name>A0A2H1V023_SPOFR</name>
<protein>
    <submittedName>
        <fullName evidence="2">SFRICE_008515</fullName>
    </submittedName>
</protein>
<feature type="signal peptide" evidence="1">
    <location>
        <begin position="1"/>
        <end position="18"/>
    </location>
</feature>
<proteinExistence type="predicted"/>
<dbReference type="AlphaFoldDB" id="A0A2H1V023"/>
<keyword evidence="1" id="KW-0732">Signal</keyword>
<reference evidence="2" key="1">
    <citation type="submission" date="2016-07" db="EMBL/GenBank/DDBJ databases">
        <authorList>
            <person name="Bretaudeau A."/>
        </authorList>
    </citation>
    <scope>NUCLEOTIDE SEQUENCE</scope>
    <source>
        <strain evidence="2">Rice</strain>
        <tissue evidence="2">Whole body</tissue>
    </source>
</reference>
<dbReference type="EMBL" id="ODYU01000051">
    <property type="protein sequence ID" value="SOQ34169.1"/>
    <property type="molecule type" value="Genomic_DNA"/>
</dbReference>